<evidence type="ECO:0000256" key="3">
    <source>
        <dbReference type="ARBA" id="ARBA00022475"/>
    </source>
</evidence>
<dbReference type="FunFam" id="2.10.25.140:FF:000001">
    <property type="entry name" value="Delta-like protein"/>
    <property type="match status" value="1"/>
</dbReference>
<feature type="compositionally biased region" description="Basic residues" evidence="19">
    <location>
        <begin position="579"/>
        <end position="589"/>
    </location>
</feature>
<proteinExistence type="predicted"/>
<protein>
    <recommendedName>
        <fullName evidence="18">Delta-like protein</fullName>
    </recommendedName>
</protein>
<dbReference type="EMBL" id="QCYY01002649">
    <property type="protein sequence ID" value="ROT68644.1"/>
    <property type="molecule type" value="Genomic_DNA"/>
</dbReference>
<feature type="region of interest" description="Disordered" evidence="19">
    <location>
        <begin position="702"/>
        <end position="732"/>
    </location>
</feature>
<feature type="domain" description="EGF-like" evidence="22">
    <location>
        <begin position="294"/>
        <end position="332"/>
    </location>
</feature>
<keyword evidence="3" id="KW-1003">Cell membrane</keyword>
<evidence type="ECO:0000256" key="9">
    <source>
        <dbReference type="ARBA" id="ARBA00022782"/>
    </source>
</evidence>
<feature type="region of interest" description="Disordered" evidence="19">
    <location>
        <begin position="564"/>
        <end position="601"/>
    </location>
</feature>
<dbReference type="Proteomes" id="UP000283509">
    <property type="component" value="Unassembled WGS sequence"/>
</dbReference>
<keyword evidence="7 18" id="KW-0732">Signal</keyword>
<dbReference type="GO" id="GO:0045179">
    <property type="term" value="C:apical cortex"/>
    <property type="evidence" value="ECO:0007669"/>
    <property type="project" value="UniProtKB-ARBA"/>
</dbReference>
<dbReference type="FunFam" id="2.10.25.10:FF:000143">
    <property type="entry name" value="Protein crumbs 1"/>
    <property type="match status" value="1"/>
</dbReference>
<evidence type="ECO:0000256" key="19">
    <source>
        <dbReference type="SAM" id="MobiDB-lite"/>
    </source>
</evidence>
<evidence type="ECO:0000313" key="25">
    <source>
        <dbReference type="Proteomes" id="UP000283509"/>
    </source>
</evidence>
<keyword evidence="25" id="KW-1185">Reference proteome</keyword>
<dbReference type="FunFam" id="2.10.25.10:FF:000230">
    <property type="entry name" value="Delta-like protein"/>
    <property type="match status" value="1"/>
</dbReference>
<dbReference type="GO" id="GO:0007157">
    <property type="term" value="P:heterophilic cell-cell adhesion via plasma membrane cell adhesion molecules"/>
    <property type="evidence" value="ECO:0007669"/>
    <property type="project" value="TreeGrafter"/>
</dbReference>
<evidence type="ECO:0000256" key="7">
    <source>
        <dbReference type="ARBA" id="ARBA00022729"/>
    </source>
</evidence>
<dbReference type="GO" id="GO:0042063">
    <property type="term" value="P:gliogenesis"/>
    <property type="evidence" value="ECO:0007669"/>
    <property type="project" value="UniProtKB-ARBA"/>
</dbReference>
<keyword evidence="11" id="KW-0832">Ubl conjugation</keyword>
<evidence type="ECO:0000256" key="14">
    <source>
        <dbReference type="ARBA" id="ARBA00023157"/>
    </source>
</evidence>
<feature type="disulfide bond" evidence="17">
    <location>
        <begin position="196"/>
        <end position="208"/>
    </location>
</feature>
<evidence type="ECO:0000256" key="21">
    <source>
        <dbReference type="SAM" id="SignalP"/>
    </source>
</evidence>
<reference evidence="24 25" key="1">
    <citation type="submission" date="2018-04" db="EMBL/GenBank/DDBJ databases">
        <authorList>
            <person name="Zhang X."/>
            <person name="Yuan J."/>
            <person name="Li F."/>
            <person name="Xiang J."/>
        </authorList>
    </citation>
    <scope>NUCLEOTIDE SEQUENCE [LARGE SCALE GENOMIC DNA]</scope>
    <source>
        <tissue evidence="24">Muscle</tissue>
    </source>
</reference>
<dbReference type="SMART" id="SM00179">
    <property type="entry name" value="EGF_CA"/>
    <property type="match status" value="6"/>
</dbReference>
<dbReference type="InterPro" id="IPR001881">
    <property type="entry name" value="EGF-like_Ca-bd_dom"/>
</dbReference>
<feature type="transmembrane region" description="Helical" evidence="20">
    <location>
        <begin position="1041"/>
        <end position="1062"/>
    </location>
</feature>
<dbReference type="PROSITE" id="PS01187">
    <property type="entry name" value="EGF_CA"/>
    <property type="match status" value="1"/>
</dbReference>
<sequence length="1136" mass="125245">MRWLSHPVAIALAGIVLSQCFIETSANAVFELRLKKFSNRFGKDTEGHCCSGYRNSQGHCTGTCKTKFRVCLKVYQEVIDPESPCTFGEAETPVLGDNEVDFSKVDLQGFRNPVPFELASWQGTFSLIIEAWHEEPNTTATYVEPALITRLMIQRWLDLGEEWTGDDHRTSHSSLSYEFRVTCQENYYGEGCRKWCKPRNDSFGRYVCDDQGEYVCLDGWQGPDNYCLKPICSPGCHESTGYCDQPNECKCHSGWKGPNCDQCQVYPGCLHGTCEKQWQCNCIEGWGGLFCNQDLNFCTNHRPCKNGATCFNTAPGSYSCECPPGFSGTICEIINDTCANTPCRNGGTCLDAGDDQFVCQCPSGFTGQYCEISGQSCSDRPCLNGASCSDTATGYECHCRAGYEGTSCERPVNECASDPCLNGGSCVDEHDGFQCVCPVGYTGDRCQTNVDDCAHRPCLNGGTCIDGLDSFTCRCIPGFLGTLCQTNVDDCRTQPCANGGTCVDGVNDFSCECRPGWGGRQCTTRVPVPVSPCASAPCHNGGYCVEAPELAVGFQCTPPGRRPLLHGGDQAGAAGGRGRVTHRRRRRERARQDEEARRQNEQNMVHNAVNAANNKCLEDHMIINSLDYPAKPLNTQHHALPHLQGGHHLHLHEPDAKKAVENTYSIVPARSTKTINTDVSRLSLADCLEKGLDAPAHAPACRGTPTSELNAPCKVLPEPPSRESTATEKKASPYASLHERKCVYLSATDSAAALQQKYLIRAQPGATDTESPVQSGRRRVASPSWRSSCRQILRFSRPPLFRRCHVTRRRDVRPRNVGADGGVTLWWSGPGGGKTSPAPQPRLGNNAFHQLFYRDLATLLSISCFYRETEEGAAEAQSALRRSLLIGYRTRVGGIFSIFLSVFLLILSSIFIPFLYLFSLFLSSSLSLSIPISSILIPSLRLFIPLSFLRYPIFVFLILFLHLFLPLSYPIPSPSSSFSSCVPIYSLRYPIPFHPLLRLSHPHLSYPVSPSIHSVILSLSIPIVVFLIPAFPFLPPNYPSFYPILFSSYFPSLHVLSSSFLYPFSALSCSFPSLSQSYLFPFSIHPLSFLFFFISLFYLLFSYPFSPLSSSPLVPLSNRFCFSILPSTTPAGGPEG</sequence>
<dbReference type="GO" id="GO:0032991">
    <property type="term" value="C:protein-containing complex"/>
    <property type="evidence" value="ECO:0007669"/>
    <property type="project" value="TreeGrafter"/>
</dbReference>
<keyword evidence="10" id="KW-0106">Calcium</keyword>
<dbReference type="SMART" id="SM00181">
    <property type="entry name" value="EGF"/>
    <property type="match status" value="8"/>
</dbReference>
<dbReference type="OrthoDB" id="283575at2759"/>
<dbReference type="Pfam" id="PF21700">
    <property type="entry name" value="EGF_DL_JAG"/>
    <property type="match status" value="1"/>
</dbReference>
<dbReference type="GO" id="GO:0007219">
    <property type="term" value="P:Notch signaling pathway"/>
    <property type="evidence" value="ECO:0007669"/>
    <property type="project" value="InterPro"/>
</dbReference>
<organism evidence="24 25">
    <name type="scientific">Penaeus vannamei</name>
    <name type="common">Whiteleg shrimp</name>
    <name type="synonym">Litopenaeus vannamei</name>
    <dbReference type="NCBI Taxonomy" id="6689"/>
    <lineage>
        <taxon>Eukaryota</taxon>
        <taxon>Metazoa</taxon>
        <taxon>Ecdysozoa</taxon>
        <taxon>Arthropoda</taxon>
        <taxon>Crustacea</taxon>
        <taxon>Multicrustacea</taxon>
        <taxon>Malacostraca</taxon>
        <taxon>Eumalacostraca</taxon>
        <taxon>Eucarida</taxon>
        <taxon>Decapoda</taxon>
        <taxon>Dendrobranchiata</taxon>
        <taxon>Penaeoidea</taxon>
        <taxon>Penaeidae</taxon>
        <taxon>Penaeus</taxon>
    </lineage>
</organism>
<keyword evidence="5 18" id="KW-0812">Transmembrane</keyword>
<feature type="disulfide bond" evidence="16">
    <location>
        <begin position="322"/>
        <end position="331"/>
    </location>
</feature>
<feature type="domain" description="EGF-like" evidence="22">
    <location>
        <begin position="411"/>
        <end position="447"/>
    </location>
</feature>
<keyword evidence="8 18" id="KW-0677">Repeat</keyword>
<evidence type="ECO:0000256" key="2">
    <source>
        <dbReference type="ARBA" id="ARBA00022473"/>
    </source>
</evidence>
<feature type="disulfide bond" evidence="16">
    <location>
        <begin position="513"/>
        <end position="522"/>
    </location>
</feature>
<dbReference type="AlphaFoldDB" id="A0A3R7QIM7"/>
<keyword evidence="9" id="KW-0221">Differentiation</keyword>
<evidence type="ECO:0000256" key="15">
    <source>
        <dbReference type="ARBA" id="ARBA00023180"/>
    </source>
</evidence>
<feature type="disulfide bond" evidence="17">
    <location>
        <begin position="183"/>
        <end position="192"/>
    </location>
</feature>
<dbReference type="GO" id="GO:0048018">
    <property type="term" value="F:receptor ligand activity"/>
    <property type="evidence" value="ECO:0007669"/>
    <property type="project" value="UniProtKB-ARBA"/>
</dbReference>
<feature type="signal peptide" evidence="21">
    <location>
        <begin position="1"/>
        <end position="18"/>
    </location>
</feature>
<evidence type="ECO:0000256" key="18">
    <source>
        <dbReference type="RuleBase" id="RU280815"/>
    </source>
</evidence>
<dbReference type="Pfam" id="PF07657">
    <property type="entry name" value="MNNL"/>
    <property type="match status" value="1"/>
</dbReference>
<feature type="domain" description="EGF-like" evidence="22">
    <location>
        <begin position="334"/>
        <end position="371"/>
    </location>
</feature>
<evidence type="ECO:0000256" key="16">
    <source>
        <dbReference type="PROSITE-ProRule" id="PRU00076"/>
    </source>
</evidence>
<evidence type="ECO:0000256" key="17">
    <source>
        <dbReference type="PROSITE-ProRule" id="PRU00377"/>
    </source>
</evidence>
<dbReference type="FunFam" id="2.10.25.10:FF:000018">
    <property type="entry name" value="Delta-like 1"/>
    <property type="match status" value="1"/>
</dbReference>
<dbReference type="PROSITE" id="PS00022">
    <property type="entry name" value="EGF_1"/>
    <property type="match status" value="7"/>
</dbReference>
<dbReference type="InterPro" id="IPR051022">
    <property type="entry name" value="Notch_Cell-Fate_Det"/>
</dbReference>
<evidence type="ECO:0000256" key="13">
    <source>
        <dbReference type="ARBA" id="ARBA00023136"/>
    </source>
</evidence>
<feature type="compositionally biased region" description="Gly residues" evidence="19">
    <location>
        <begin position="569"/>
        <end position="578"/>
    </location>
</feature>
<dbReference type="GO" id="GO:0045197">
    <property type="term" value="P:establishment or maintenance of epithelial cell apical/basal polarity"/>
    <property type="evidence" value="ECO:0007669"/>
    <property type="project" value="TreeGrafter"/>
</dbReference>
<dbReference type="FunFam" id="2.10.25.10:FF:000061">
    <property type="entry name" value="Delta-like protein"/>
    <property type="match status" value="1"/>
</dbReference>
<feature type="domain" description="EGF-like" evidence="22">
    <location>
        <begin position="449"/>
        <end position="485"/>
    </location>
</feature>
<dbReference type="GO" id="GO:0043208">
    <property type="term" value="F:glycosphingolipid binding"/>
    <property type="evidence" value="ECO:0007669"/>
    <property type="project" value="UniProtKB-ARBA"/>
</dbReference>
<feature type="transmembrane region" description="Helical" evidence="20">
    <location>
        <begin position="949"/>
        <end position="969"/>
    </location>
</feature>
<evidence type="ECO:0000259" key="22">
    <source>
        <dbReference type="PROSITE" id="PS50026"/>
    </source>
</evidence>
<accession>A0A3R7QIM7</accession>
<keyword evidence="2 18" id="KW-0217">Developmental protein</keyword>
<feature type="chain" id="PRO_5018538832" description="Delta-like protein" evidence="21">
    <location>
        <begin position="19"/>
        <end position="1136"/>
    </location>
</feature>
<dbReference type="PROSITE" id="PS50026">
    <property type="entry name" value="EGF_3"/>
    <property type="match status" value="6"/>
</dbReference>
<dbReference type="InterPro" id="IPR018097">
    <property type="entry name" value="EGF_Ca-bd_CS"/>
</dbReference>
<feature type="disulfide bond" evidence="16">
    <location>
        <begin position="361"/>
        <end position="370"/>
    </location>
</feature>
<evidence type="ECO:0000256" key="11">
    <source>
        <dbReference type="ARBA" id="ARBA00022843"/>
    </source>
</evidence>
<dbReference type="PROSITE" id="PS00010">
    <property type="entry name" value="ASX_HYDROXYL"/>
    <property type="match status" value="4"/>
</dbReference>
<dbReference type="GO" id="GO:0005886">
    <property type="term" value="C:plasma membrane"/>
    <property type="evidence" value="ECO:0007669"/>
    <property type="project" value="UniProtKB-SubCell"/>
</dbReference>
<keyword evidence="12 18" id="KW-1133">Transmembrane helix</keyword>
<dbReference type="PANTHER" id="PTHR24049:SF22">
    <property type="entry name" value="DROSOPHILA CRUMBS HOMOLOG"/>
    <property type="match status" value="1"/>
</dbReference>
<evidence type="ECO:0000256" key="20">
    <source>
        <dbReference type="SAM" id="Phobius"/>
    </source>
</evidence>
<evidence type="ECO:0000256" key="10">
    <source>
        <dbReference type="ARBA" id="ARBA00022837"/>
    </source>
</evidence>
<evidence type="ECO:0000256" key="6">
    <source>
        <dbReference type="ARBA" id="ARBA00022723"/>
    </source>
</evidence>
<gene>
    <name evidence="24" type="ORF">C7M84_013192</name>
</gene>
<dbReference type="Pfam" id="PF01414">
    <property type="entry name" value="DSL"/>
    <property type="match status" value="1"/>
</dbReference>
<dbReference type="Pfam" id="PF00008">
    <property type="entry name" value="EGF"/>
    <property type="match status" value="3"/>
</dbReference>
<keyword evidence="13 18" id="KW-0472">Membrane</keyword>
<comment type="function">
    <text evidence="18">Putative Notch ligand involved in the mediation of Notch signaling.</text>
</comment>
<feature type="domain" description="DSL" evidence="23">
    <location>
        <begin position="181"/>
        <end position="225"/>
    </location>
</feature>
<comment type="caution">
    <text evidence="16">Lacks conserved residue(s) required for the propagation of feature annotation.</text>
</comment>
<dbReference type="InterPro" id="IPR013032">
    <property type="entry name" value="EGF-like_CS"/>
</dbReference>
<dbReference type="InterPro" id="IPR011651">
    <property type="entry name" value="Notch_ligand_N"/>
</dbReference>
<evidence type="ECO:0000256" key="5">
    <source>
        <dbReference type="ARBA" id="ARBA00022692"/>
    </source>
</evidence>
<reference evidence="24 25" key="2">
    <citation type="submission" date="2019-01" db="EMBL/GenBank/DDBJ databases">
        <title>The decoding of complex shrimp genome reveals the adaptation for benthos swimmer, frequently molting mechanism and breeding impact on genome.</title>
        <authorList>
            <person name="Sun Y."/>
            <person name="Gao Y."/>
            <person name="Yu Y."/>
        </authorList>
    </citation>
    <scope>NUCLEOTIDE SEQUENCE [LARGE SCALE GENOMIC DNA]</scope>
    <source>
        <tissue evidence="24">Muscle</tissue>
    </source>
</reference>
<keyword evidence="15" id="KW-0325">Glycoprotein</keyword>
<feature type="transmembrane region" description="Helical" evidence="20">
    <location>
        <begin position="1082"/>
        <end position="1101"/>
    </location>
</feature>
<feature type="disulfide bond" evidence="16">
    <location>
        <begin position="475"/>
        <end position="484"/>
    </location>
</feature>
<dbReference type="GO" id="GO:0007409">
    <property type="term" value="P:axonogenesis"/>
    <property type="evidence" value="ECO:0007669"/>
    <property type="project" value="UniProtKB-ARBA"/>
</dbReference>
<evidence type="ECO:0000313" key="24">
    <source>
        <dbReference type="EMBL" id="ROT68644.1"/>
    </source>
</evidence>
<keyword evidence="4 16" id="KW-0245">EGF-like domain</keyword>
<comment type="caution">
    <text evidence="24">The sequence shown here is derived from an EMBL/GenBank/DDBJ whole genome shotgun (WGS) entry which is preliminary data.</text>
</comment>
<dbReference type="InterPro" id="IPR000152">
    <property type="entry name" value="EGF-type_Asp/Asn_hydroxyl_site"/>
</dbReference>
<dbReference type="Gene3D" id="2.60.40.3510">
    <property type="match status" value="1"/>
</dbReference>
<evidence type="ECO:0000256" key="4">
    <source>
        <dbReference type="ARBA" id="ARBA00022536"/>
    </source>
</evidence>
<dbReference type="Gene3D" id="2.10.25.140">
    <property type="match status" value="1"/>
</dbReference>
<dbReference type="CDD" id="cd00054">
    <property type="entry name" value="EGF_CA"/>
    <property type="match status" value="6"/>
</dbReference>
<dbReference type="SMR" id="A0A3R7QIM7"/>
<dbReference type="GO" id="GO:0009986">
    <property type="term" value="C:cell surface"/>
    <property type="evidence" value="ECO:0007669"/>
    <property type="project" value="UniProtKB-ARBA"/>
</dbReference>
<dbReference type="FunFam" id="2.10.25.10:FF:000659">
    <property type="entry name" value="Crumbs cell polarity complex component 2b"/>
    <property type="match status" value="1"/>
</dbReference>
<dbReference type="Pfam" id="PF12661">
    <property type="entry name" value="hEGF"/>
    <property type="match status" value="3"/>
</dbReference>
<dbReference type="GO" id="GO:0016330">
    <property type="term" value="P:second mitotic wave involved in compound eye morphogenesis"/>
    <property type="evidence" value="ECO:0007669"/>
    <property type="project" value="UniProtKB-ARBA"/>
</dbReference>
<feature type="compositionally biased region" description="Basic and acidic residues" evidence="19">
    <location>
        <begin position="590"/>
        <end position="600"/>
    </location>
</feature>
<evidence type="ECO:0000256" key="8">
    <source>
        <dbReference type="ARBA" id="ARBA00022737"/>
    </source>
</evidence>
<dbReference type="GO" id="GO:0046331">
    <property type="term" value="P:lateral inhibition"/>
    <property type="evidence" value="ECO:0007669"/>
    <property type="project" value="UniProtKB-ARBA"/>
</dbReference>
<dbReference type="InterPro" id="IPR000742">
    <property type="entry name" value="EGF"/>
</dbReference>
<keyword evidence="14 16" id="KW-1015">Disulfide bond</keyword>
<dbReference type="InterPro" id="IPR001774">
    <property type="entry name" value="DSL"/>
</dbReference>
<dbReference type="SMART" id="SM00051">
    <property type="entry name" value="DSL"/>
    <property type="match status" value="1"/>
</dbReference>
<evidence type="ECO:0000256" key="1">
    <source>
        <dbReference type="ARBA" id="ARBA00004251"/>
    </source>
</evidence>
<feature type="domain" description="EGF-like" evidence="22">
    <location>
        <begin position="373"/>
        <end position="409"/>
    </location>
</feature>
<comment type="subcellular location">
    <subcellularLocation>
        <location evidence="1">Cell membrane</location>
        <topology evidence="1">Single-pass type I membrane protein</topology>
    </subcellularLocation>
    <subcellularLocation>
        <location evidence="18">Membrane</location>
        <topology evidence="18">Single-pass type I membrane protein</topology>
    </subcellularLocation>
</comment>
<dbReference type="PANTHER" id="PTHR24049">
    <property type="entry name" value="CRUMBS FAMILY MEMBER"/>
    <property type="match status" value="1"/>
</dbReference>
<dbReference type="PROSITE" id="PS51051">
    <property type="entry name" value="DSL"/>
    <property type="match status" value="1"/>
</dbReference>
<dbReference type="SUPFAM" id="SSF57196">
    <property type="entry name" value="EGF/Laminin"/>
    <property type="match status" value="6"/>
</dbReference>
<evidence type="ECO:0000259" key="23">
    <source>
        <dbReference type="PROSITE" id="PS51051"/>
    </source>
</evidence>
<dbReference type="PRINTS" id="PR01983">
    <property type="entry name" value="NOTCH"/>
</dbReference>
<keyword evidence="6" id="KW-0479">Metal-binding</keyword>
<name>A0A3R7QIM7_PENVA</name>
<dbReference type="Gene3D" id="2.10.25.10">
    <property type="entry name" value="Laminin"/>
    <property type="match status" value="7"/>
</dbReference>
<dbReference type="FunFam" id="2.10.25.10:FF:000064">
    <property type="entry name" value="Delta-like protein"/>
    <property type="match status" value="1"/>
</dbReference>
<feature type="transmembrane region" description="Helical" evidence="20">
    <location>
        <begin position="892"/>
        <end position="912"/>
    </location>
</feature>
<dbReference type="GO" id="GO:0005509">
    <property type="term" value="F:calcium ion binding"/>
    <property type="evidence" value="ECO:0007669"/>
    <property type="project" value="InterPro"/>
</dbReference>
<dbReference type="GO" id="GO:0030718">
    <property type="term" value="P:germ-line stem cell population maintenance"/>
    <property type="evidence" value="ECO:0007669"/>
    <property type="project" value="UniProtKB-ARBA"/>
</dbReference>
<dbReference type="STRING" id="6689.A0A3R7QIM7"/>
<dbReference type="PROSITE" id="PS01186">
    <property type="entry name" value="EGF_2"/>
    <property type="match status" value="7"/>
</dbReference>
<feature type="disulfide bond" evidence="16">
    <location>
        <begin position="399"/>
        <end position="408"/>
    </location>
</feature>
<evidence type="ECO:0000256" key="12">
    <source>
        <dbReference type="ARBA" id="ARBA00022989"/>
    </source>
</evidence>
<feature type="transmembrane region" description="Helical" evidence="20">
    <location>
        <begin position="1012"/>
        <end position="1034"/>
    </location>
</feature>
<feature type="domain" description="EGF-like" evidence="22">
    <location>
        <begin position="487"/>
        <end position="523"/>
    </location>
</feature>
<dbReference type="FunFam" id="2.10.25.10:FF:000123">
    <property type="entry name" value="Crumbs homolog 1 (Drosophila)"/>
    <property type="match status" value="1"/>
</dbReference>
<feature type="disulfide bond" evidence="16">
    <location>
        <begin position="437"/>
        <end position="446"/>
    </location>
</feature>